<feature type="transmembrane region" description="Helical" evidence="2">
    <location>
        <begin position="33"/>
        <end position="54"/>
    </location>
</feature>
<feature type="compositionally biased region" description="Pro residues" evidence="1">
    <location>
        <begin position="96"/>
        <end position="107"/>
    </location>
</feature>
<dbReference type="OrthoDB" id="3345970at2759"/>
<evidence type="ECO:0000313" key="4">
    <source>
        <dbReference type="Proteomes" id="UP000008064"/>
    </source>
</evidence>
<proteinExistence type="predicted"/>
<dbReference type="GO" id="GO:0016740">
    <property type="term" value="F:transferase activity"/>
    <property type="evidence" value="ECO:0007669"/>
    <property type="project" value="UniProtKB-KW"/>
</dbReference>
<dbReference type="CDD" id="cd11296">
    <property type="entry name" value="O-FucT_like"/>
    <property type="match status" value="1"/>
</dbReference>
<organism evidence="4">
    <name type="scientific">Serpula lacrymans var. lacrymans (strain S7.9)</name>
    <name type="common">Dry rot fungus</name>
    <dbReference type="NCBI Taxonomy" id="578457"/>
    <lineage>
        <taxon>Eukaryota</taxon>
        <taxon>Fungi</taxon>
        <taxon>Dikarya</taxon>
        <taxon>Basidiomycota</taxon>
        <taxon>Agaricomycotina</taxon>
        <taxon>Agaricomycetes</taxon>
        <taxon>Agaricomycetidae</taxon>
        <taxon>Boletales</taxon>
        <taxon>Coniophorineae</taxon>
        <taxon>Serpulaceae</taxon>
        <taxon>Serpula</taxon>
    </lineage>
</organism>
<evidence type="ECO:0000313" key="3">
    <source>
        <dbReference type="EMBL" id="EGO21897.1"/>
    </source>
</evidence>
<sequence length="656" mass="73674">MALWPSQARYSPLLPAGPTRSSRLSLNYGKLRCNAVVFWAFVAVVLVIGAFRAFTLPFSNIRGTLPTATPPDIFTEDGLVSGEGLYDSPSAESSHTPPPFDTPDEPPLASPVPVLQLADIGDDPSLDQLHEMVSQTKGFFSRDYSLGLGWNNVRYIIEAALVQAQILNRTLVIPSYVYARACEYEIAACADQASMVNRGDAIGWDEWRELPIEKQMAWKIPIDQMLNLTHLRHVHPVIRSSEFFRLRGLPENTETSSGWWDRTAYHRPGIPFGSDRETSSSLFVIENEWYDPRGMTRVDKLSDAMKTRGGWTDGNRSEPQSGEWQENTKTTIQLSLEAALPEDRIVMEWDEVRSVLQSSIKEESVHDSSGRPLDVNIDEDREIILQQNGWEVLYTFNGARGMDFVKYVVEPIRQTVPRESIRGFFDDFANVDADVVVLAGETHLYRKPGALRFASPEKRDAFARIVLHNVVPTDKVLDLARRLDSRLSELNGGRMWVGAHMRRGDFVSAGWAWGGSSAEVQFEHIKARLGQGREALRSIQSFEAYSVPGIEIDEARAHRSVPEDGDRFFVATDERDPQNLHNFSENGAIMFHELVTIEDRHEFGWPLMFTDIIGLVEQATLARASYFYGSAMSSFSGGVVNMRSVLGADRHTALMD</sequence>
<evidence type="ECO:0000256" key="2">
    <source>
        <dbReference type="SAM" id="Phobius"/>
    </source>
</evidence>
<feature type="region of interest" description="Disordered" evidence="1">
    <location>
        <begin position="85"/>
        <end position="107"/>
    </location>
</feature>
<accession>F8P5L0</accession>
<dbReference type="EMBL" id="GL945438">
    <property type="protein sequence ID" value="EGO21897.1"/>
    <property type="molecule type" value="Genomic_DNA"/>
</dbReference>
<dbReference type="Proteomes" id="UP000008064">
    <property type="component" value="Unassembled WGS sequence"/>
</dbReference>
<reference evidence="4" key="1">
    <citation type="journal article" date="2011" name="Science">
        <title>The plant cell wall-decomposing machinery underlies the functional diversity of forest fungi.</title>
        <authorList>
            <person name="Eastwood D.C."/>
            <person name="Floudas D."/>
            <person name="Binder M."/>
            <person name="Majcherczyk A."/>
            <person name="Schneider P."/>
            <person name="Aerts A."/>
            <person name="Asiegbu F.O."/>
            <person name="Baker S.E."/>
            <person name="Barry K."/>
            <person name="Bendiksby M."/>
            <person name="Blumentritt M."/>
            <person name="Coutinho P.M."/>
            <person name="Cullen D."/>
            <person name="de Vries R.P."/>
            <person name="Gathman A."/>
            <person name="Goodell B."/>
            <person name="Henrissat B."/>
            <person name="Ihrmark K."/>
            <person name="Kauserud H."/>
            <person name="Kohler A."/>
            <person name="LaButti K."/>
            <person name="Lapidus A."/>
            <person name="Lavin J.L."/>
            <person name="Lee Y.-H."/>
            <person name="Lindquist E."/>
            <person name="Lilly W."/>
            <person name="Lucas S."/>
            <person name="Morin E."/>
            <person name="Murat C."/>
            <person name="Oguiza J.A."/>
            <person name="Park J."/>
            <person name="Pisabarro A.G."/>
            <person name="Riley R."/>
            <person name="Rosling A."/>
            <person name="Salamov A."/>
            <person name="Schmidt O."/>
            <person name="Schmutz J."/>
            <person name="Skrede I."/>
            <person name="Stenlid J."/>
            <person name="Wiebenga A."/>
            <person name="Xie X."/>
            <person name="Kuees U."/>
            <person name="Hibbett D.S."/>
            <person name="Hoffmeister D."/>
            <person name="Hoegberg N."/>
            <person name="Martin F."/>
            <person name="Grigoriev I.V."/>
            <person name="Watkinson S.C."/>
        </authorList>
    </citation>
    <scope>NUCLEOTIDE SEQUENCE [LARGE SCALE GENOMIC DNA]</scope>
    <source>
        <strain evidence="4">S7.9</strain>
    </source>
</reference>
<gene>
    <name evidence="3" type="ORF">SERLADRAFT_474937</name>
</gene>
<dbReference type="HOGENOM" id="CLU_026393_1_0_1"/>
<dbReference type="RefSeq" id="XP_007321683.1">
    <property type="nucleotide sequence ID" value="XM_007321621.1"/>
</dbReference>
<dbReference type="KEGG" id="sla:SERLADRAFT_474937"/>
<keyword evidence="2" id="KW-0812">Transmembrane</keyword>
<dbReference type="GO" id="GO:0006004">
    <property type="term" value="P:fucose metabolic process"/>
    <property type="evidence" value="ECO:0007669"/>
    <property type="project" value="UniProtKB-KW"/>
</dbReference>
<dbReference type="Gene3D" id="3.40.50.11350">
    <property type="match status" value="1"/>
</dbReference>
<name>F8P5L0_SERL9</name>
<dbReference type="AlphaFoldDB" id="F8P5L0"/>
<evidence type="ECO:0000256" key="1">
    <source>
        <dbReference type="SAM" id="MobiDB-lite"/>
    </source>
</evidence>
<keyword evidence="2" id="KW-0472">Membrane</keyword>
<protein>
    <submittedName>
        <fullName evidence="3">Uncharacterized protein</fullName>
    </submittedName>
</protein>
<keyword evidence="2" id="KW-1133">Transmembrane helix</keyword>
<dbReference type="GeneID" id="18820552"/>